<dbReference type="InterPro" id="IPR007630">
    <property type="entry name" value="RNA_pol_sigma70_r4"/>
</dbReference>
<dbReference type="InterPro" id="IPR014322">
    <property type="entry name" value="RNA_pol_sigma-B/F/G"/>
</dbReference>
<dbReference type="CDD" id="cd06171">
    <property type="entry name" value="Sigma70_r4"/>
    <property type="match status" value="1"/>
</dbReference>
<dbReference type="PRINTS" id="PR00046">
    <property type="entry name" value="SIGMA70FCT"/>
</dbReference>
<comment type="similarity">
    <text evidence="6">Belongs to the sigma-70 factor family.</text>
</comment>
<dbReference type="Pfam" id="PF04539">
    <property type="entry name" value="Sigma70_r3"/>
    <property type="match status" value="1"/>
</dbReference>
<evidence type="ECO:0000259" key="7">
    <source>
        <dbReference type="PROSITE" id="PS00715"/>
    </source>
</evidence>
<evidence type="ECO:0000256" key="1">
    <source>
        <dbReference type="ARBA" id="ARBA00022969"/>
    </source>
</evidence>
<feature type="domain" description="RNA polymerase sigma-70" evidence="7">
    <location>
        <begin position="46"/>
        <end position="59"/>
    </location>
</feature>
<reference evidence="9 10" key="1">
    <citation type="submission" date="2020-08" db="EMBL/GenBank/DDBJ databases">
        <authorList>
            <person name="Liu C."/>
            <person name="Sun Q."/>
        </authorList>
    </citation>
    <scope>NUCLEOTIDE SEQUENCE [LARGE SCALE GENOMIC DNA]</scope>
    <source>
        <strain evidence="9 10">NSJ-8</strain>
    </source>
</reference>
<evidence type="ECO:0000313" key="10">
    <source>
        <dbReference type="Proteomes" id="UP000515981"/>
    </source>
</evidence>
<keyword evidence="4 6" id="KW-0238">DNA-binding</keyword>
<protein>
    <recommendedName>
        <fullName evidence="6">RNA polymerase sigma factor</fullName>
    </recommendedName>
</protein>
<evidence type="ECO:0000256" key="5">
    <source>
        <dbReference type="ARBA" id="ARBA00023163"/>
    </source>
</evidence>
<dbReference type="InterPro" id="IPR013325">
    <property type="entry name" value="RNA_pol_sigma_r2"/>
</dbReference>
<dbReference type="PROSITE" id="PS00716">
    <property type="entry name" value="SIGMA70_2"/>
    <property type="match status" value="1"/>
</dbReference>
<evidence type="ECO:0000256" key="3">
    <source>
        <dbReference type="ARBA" id="ARBA00023082"/>
    </source>
</evidence>
<keyword evidence="1" id="KW-0749">Sporulation</keyword>
<comment type="function">
    <text evidence="6">Sigma factors are initiation factors that promote the attachment of RNA polymerase to specific initiation sites and are then released.</text>
</comment>
<keyword evidence="5 6" id="KW-0804">Transcription</keyword>
<evidence type="ECO:0000259" key="8">
    <source>
        <dbReference type="PROSITE" id="PS00716"/>
    </source>
</evidence>
<dbReference type="KEGG" id="ssun:H9Q77_03930"/>
<dbReference type="GO" id="GO:0016987">
    <property type="term" value="F:sigma factor activity"/>
    <property type="evidence" value="ECO:0007669"/>
    <property type="project" value="UniProtKB-KW"/>
</dbReference>
<accession>A0A7G9FXL1</accession>
<evidence type="ECO:0000313" key="9">
    <source>
        <dbReference type="EMBL" id="QNM03293.1"/>
    </source>
</evidence>
<sequence>MEEVSVLIGRSQSGDKEAREVLIEKNLGLVHHIVKRFLGRGYDPEDLFQIGVIGLMKAIDKFDLKLEVRFSTYAVPMITGEIKRFLRDDGLLKVSRTIKEDGLKVRLARQRLQSCLHREPTLQELSKEAELSQEEIILAMEAGAEVESLYSSVGQEDGSELCLADRVVAAAHGCVGASMGSSSAVENDVEKDRLLDQMLLTQLLGELSERDRELIRMRYFQNKTQTEIAGILGISQVQVSRLEKKILREMREMAG</sequence>
<dbReference type="Gene3D" id="1.10.10.10">
    <property type="entry name" value="Winged helix-like DNA-binding domain superfamily/Winged helix DNA-binding domain"/>
    <property type="match status" value="2"/>
</dbReference>
<dbReference type="Gene3D" id="1.20.120.1810">
    <property type="match status" value="1"/>
</dbReference>
<evidence type="ECO:0000256" key="2">
    <source>
        <dbReference type="ARBA" id="ARBA00023015"/>
    </source>
</evidence>
<name>A0A7G9FXL1_9FIRM</name>
<dbReference type="InterPro" id="IPR007624">
    <property type="entry name" value="RNA_pol_sigma70_r3"/>
</dbReference>
<evidence type="ECO:0000256" key="4">
    <source>
        <dbReference type="ARBA" id="ARBA00023125"/>
    </source>
</evidence>
<dbReference type="PANTHER" id="PTHR30603:SF17">
    <property type="entry name" value="RNA POLYMERASE SIGMA-G FACTOR"/>
    <property type="match status" value="1"/>
</dbReference>
<dbReference type="GO" id="GO:0030435">
    <property type="term" value="P:sporulation resulting in formation of a cellular spore"/>
    <property type="evidence" value="ECO:0007669"/>
    <property type="project" value="UniProtKB-KW"/>
</dbReference>
<keyword evidence="3 6" id="KW-0731">Sigma factor</keyword>
<gene>
    <name evidence="9" type="ORF">H9Q77_03930</name>
</gene>
<dbReference type="NCBIfam" id="TIGR02980">
    <property type="entry name" value="SigBFG"/>
    <property type="match status" value="1"/>
</dbReference>
<dbReference type="InterPro" id="IPR036388">
    <property type="entry name" value="WH-like_DNA-bd_sf"/>
</dbReference>
<dbReference type="SUPFAM" id="SSF88659">
    <property type="entry name" value="Sigma3 and sigma4 domains of RNA polymerase sigma factors"/>
    <property type="match status" value="2"/>
</dbReference>
<dbReference type="Pfam" id="PF04542">
    <property type="entry name" value="Sigma70_r2"/>
    <property type="match status" value="1"/>
</dbReference>
<keyword evidence="2 6" id="KW-0805">Transcription regulation</keyword>
<dbReference type="InterPro" id="IPR014284">
    <property type="entry name" value="RNA_pol_sigma-70_dom"/>
</dbReference>
<keyword evidence="10" id="KW-1185">Reference proteome</keyword>
<organism evidence="9 10">
    <name type="scientific">Simiaoa sunii</name>
    <dbReference type="NCBI Taxonomy" id="2763672"/>
    <lineage>
        <taxon>Bacteria</taxon>
        <taxon>Bacillati</taxon>
        <taxon>Bacillota</taxon>
        <taxon>Clostridia</taxon>
        <taxon>Lachnospirales</taxon>
        <taxon>Lachnospiraceae</taxon>
        <taxon>Simiaoa</taxon>
    </lineage>
</organism>
<dbReference type="InterPro" id="IPR013324">
    <property type="entry name" value="RNA_pol_sigma_r3/r4-like"/>
</dbReference>
<evidence type="ECO:0000256" key="6">
    <source>
        <dbReference type="RuleBase" id="RU362124"/>
    </source>
</evidence>
<dbReference type="PROSITE" id="PS00715">
    <property type="entry name" value="SIGMA70_1"/>
    <property type="match status" value="1"/>
</dbReference>
<dbReference type="InterPro" id="IPR050239">
    <property type="entry name" value="Sigma-70_RNA_pol_init_factors"/>
</dbReference>
<dbReference type="Proteomes" id="UP000515981">
    <property type="component" value="Chromosome"/>
</dbReference>
<dbReference type="RefSeq" id="WP_249326591.1">
    <property type="nucleotide sequence ID" value="NZ_CP060633.1"/>
</dbReference>
<dbReference type="GO" id="GO:0006352">
    <property type="term" value="P:DNA-templated transcription initiation"/>
    <property type="evidence" value="ECO:0007669"/>
    <property type="project" value="InterPro"/>
</dbReference>
<dbReference type="PIRSF" id="PIRSF000770">
    <property type="entry name" value="RNA_pol_sigma-SigE/K"/>
    <property type="match status" value="1"/>
</dbReference>
<dbReference type="NCBIfam" id="TIGR02937">
    <property type="entry name" value="sigma70-ECF"/>
    <property type="match status" value="1"/>
</dbReference>
<proteinExistence type="inferred from homology"/>
<dbReference type="InterPro" id="IPR007627">
    <property type="entry name" value="RNA_pol_sigma70_r2"/>
</dbReference>
<dbReference type="PANTHER" id="PTHR30603">
    <property type="entry name" value="RNA POLYMERASE SIGMA FACTOR RPO"/>
    <property type="match status" value="1"/>
</dbReference>
<dbReference type="Pfam" id="PF04545">
    <property type="entry name" value="Sigma70_r4"/>
    <property type="match status" value="1"/>
</dbReference>
<dbReference type="GO" id="GO:0003677">
    <property type="term" value="F:DNA binding"/>
    <property type="evidence" value="ECO:0007669"/>
    <property type="project" value="UniProtKB-KW"/>
</dbReference>
<dbReference type="SUPFAM" id="SSF88946">
    <property type="entry name" value="Sigma2 domain of RNA polymerase sigma factors"/>
    <property type="match status" value="1"/>
</dbReference>
<dbReference type="EMBL" id="CP060633">
    <property type="protein sequence ID" value="QNM03293.1"/>
    <property type="molecule type" value="Genomic_DNA"/>
</dbReference>
<dbReference type="AlphaFoldDB" id="A0A7G9FXL1"/>
<dbReference type="InterPro" id="IPR000943">
    <property type="entry name" value="RNA_pol_sigma70"/>
</dbReference>
<feature type="domain" description="RNA polymerase sigma-70" evidence="8">
    <location>
        <begin position="224"/>
        <end position="250"/>
    </location>
</feature>